<dbReference type="Pfam" id="PF00501">
    <property type="entry name" value="AMP-binding"/>
    <property type="match status" value="1"/>
</dbReference>
<reference evidence="6" key="1">
    <citation type="journal article" date="2019" name="Int. J. Syst. Evol. Microbiol.">
        <title>The Global Catalogue of Microorganisms (GCM) 10K type strain sequencing project: providing services to taxonomists for standard genome sequencing and annotation.</title>
        <authorList>
            <consortium name="The Broad Institute Genomics Platform"/>
            <consortium name="The Broad Institute Genome Sequencing Center for Infectious Disease"/>
            <person name="Wu L."/>
            <person name="Ma J."/>
        </authorList>
    </citation>
    <scope>NUCLEOTIDE SEQUENCE [LARGE SCALE GENOMIC DNA]</scope>
    <source>
        <strain evidence="6">CECT 8570</strain>
    </source>
</reference>
<evidence type="ECO:0000259" key="4">
    <source>
        <dbReference type="Pfam" id="PF16177"/>
    </source>
</evidence>
<protein>
    <submittedName>
        <fullName evidence="5">Propionyl-CoA synthetase</fullName>
    </submittedName>
</protein>
<dbReference type="NCBIfam" id="NF001208">
    <property type="entry name" value="PRK00174.1"/>
    <property type="match status" value="1"/>
</dbReference>
<proteinExistence type="inferred from homology"/>
<dbReference type="InterPro" id="IPR032387">
    <property type="entry name" value="ACAS_N"/>
</dbReference>
<sequence length="624" mass="68456">MSYRQEYQKSLSNPEAFWREQARALTWHRAPKIILEKDQSGIDRWFVDGEMNSCYLALDVHIEQGYGDQIALYYDSPVTGTKQSFTYNQLRDEVAHCAGALISLGVSQGDRVIIYMPMIPQAAIAMLACARIGAIHSVVFGGFSATELAIRIDDAQPKVILTASCGLEIDKVIAYKPMLDQAILLATHKPTHCLVYQRSIAPAELVPDRDIDWQGALKNATPADCVAVKATDPLYILYTSGTTGKPKGVVRDNGGHAVAMHYSMRAVYNMQRGDVFWAASDVGWVVGHSYIVYAPLIAGVTTVLYEGKPVRTPDAGAFWRVIEEYQVRAIFAAPTAFRAIKKADPESTLLNPYNISSLKTVFMAGERLDPPTYHWIKNLLGLPVIDHWWQTETGWAICANLMGIEVMPVKAGSATLPVPGFDVQILDVSGQQVGAQEQGSVAIKLPLPPGCLSTIWGDVERFKQSYLSVFPGYYVSGDGGYKDEDGYVYVMGRTDDVINVAGHRLSTGEMEEIIAAHNAVAECAVVGIECDLKGQQPVGLVILKDGQTISSIQLEAELVATVREKIGAVACLKTVKVVRQLPKTRSGKILRKLIRQIADGENYLLPSTIDDPASVKYIIEAFQR</sequence>
<dbReference type="RefSeq" id="WP_290260301.1">
    <property type="nucleotide sequence ID" value="NZ_JAUFQG010000004.1"/>
</dbReference>
<dbReference type="InterPro" id="IPR042099">
    <property type="entry name" value="ANL_N_sf"/>
</dbReference>
<dbReference type="Pfam" id="PF13193">
    <property type="entry name" value="AMP-binding_C"/>
    <property type="match status" value="1"/>
</dbReference>
<evidence type="ECO:0000259" key="2">
    <source>
        <dbReference type="Pfam" id="PF00501"/>
    </source>
</evidence>
<dbReference type="InterPro" id="IPR025110">
    <property type="entry name" value="AMP-bd_C"/>
</dbReference>
<dbReference type="Proteomes" id="UP001595840">
    <property type="component" value="Unassembled WGS sequence"/>
</dbReference>
<dbReference type="PANTHER" id="PTHR43347:SF3">
    <property type="entry name" value="ACYL-COA SYNTHETASE SHORT-CHAIN FAMILY MEMBER 3, MITOCHONDRIAL"/>
    <property type="match status" value="1"/>
</dbReference>
<dbReference type="CDD" id="cd05967">
    <property type="entry name" value="PrpE"/>
    <property type="match status" value="1"/>
</dbReference>
<name>A0ABV8V074_9GAMM</name>
<dbReference type="Gene3D" id="3.30.300.30">
    <property type="match status" value="1"/>
</dbReference>
<keyword evidence="6" id="KW-1185">Reference proteome</keyword>
<feature type="domain" description="AMP-binding enzyme C-terminal" evidence="3">
    <location>
        <begin position="509"/>
        <end position="588"/>
    </location>
</feature>
<dbReference type="InterPro" id="IPR020845">
    <property type="entry name" value="AMP-binding_CS"/>
</dbReference>
<dbReference type="SUPFAM" id="SSF56801">
    <property type="entry name" value="Acetyl-CoA synthetase-like"/>
    <property type="match status" value="1"/>
</dbReference>
<organism evidence="5 6">
    <name type="scientific">Simiduia curdlanivorans</name>
    <dbReference type="NCBI Taxonomy" id="1492769"/>
    <lineage>
        <taxon>Bacteria</taxon>
        <taxon>Pseudomonadati</taxon>
        <taxon>Pseudomonadota</taxon>
        <taxon>Gammaproteobacteria</taxon>
        <taxon>Cellvibrionales</taxon>
        <taxon>Cellvibrionaceae</taxon>
        <taxon>Simiduia</taxon>
    </lineage>
</organism>
<evidence type="ECO:0000313" key="5">
    <source>
        <dbReference type="EMBL" id="MFC4361087.1"/>
    </source>
</evidence>
<dbReference type="InterPro" id="IPR045851">
    <property type="entry name" value="AMP-bd_C_sf"/>
</dbReference>
<dbReference type="Pfam" id="PF16177">
    <property type="entry name" value="ACAS_N"/>
    <property type="match status" value="1"/>
</dbReference>
<dbReference type="EMBL" id="JBHSCX010000003">
    <property type="protein sequence ID" value="MFC4361087.1"/>
    <property type="molecule type" value="Genomic_DNA"/>
</dbReference>
<dbReference type="InterPro" id="IPR000873">
    <property type="entry name" value="AMP-dep_synth/lig_dom"/>
</dbReference>
<comment type="similarity">
    <text evidence="1">Belongs to the ATP-dependent AMP-binding enzyme family.</text>
</comment>
<comment type="caution">
    <text evidence="5">The sequence shown here is derived from an EMBL/GenBank/DDBJ whole genome shotgun (WGS) entry which is preliminary data.</text>
</comment>
<evidence type="ECO:0000313" key="6">
    <source>
        <dbReference type="Proteomes" id="UP001595840"/>
    </source>
</evidence>
<dbReference type="PANTHER" id="PTHR43347">
    <property type="entry name" value="ACYL-COA SYNTHETASE"/>
    <property type="match status" value="1"/>
</dbReference>
<evidence type="ECO:0000256" key="1">
    <source>
        <dbReference type="ARBA" id="ARBA00006432"/>
    </source>
</evidence>
<gene>
    <name evidence="5" type="ORF">ACFOX3_02175</name>
</gene>
<dbReference type="PROSITE" id="PS00455">
    <property type="entry name" value="AMP_BINDING"/>
    <property type="match status" value="1"/>
</dbReference>
<dbReference type="Gene3D" id="3.40.50.12780">
    <property type="entry name" value="N-terminal domain of ligase-like"/>
    <property type="match status" value="1"/>
</dbReference>
<feature type="domain" description="Acetyl-coenzyme A synthetase N-terminal" evidence="4">
    <location>
        <begin position="3"/>
        <end position="56"/>
    </location>
</feature>
<accession>A0ABV8V074</accession>
<feature type="domain" description="AMP-dependent synthetase/ligase" evidence="2">
    <location>
        <begin position="65"/>
        <end position="444"/>
    </location>
</feature>
<evidence type="ECO:0000259" key="3">
    <source>
        <dbReference type="Pfam" id="PF13193"/>
    </source>
</evidence>